<comment type="caution">
    <text evidence="1">The sequence shown here is derived from an EMBL/GenBank/DDBJ whole genome shotgun (WGS) entry which is preliminary data.</text>
</comment>
<dbReference type="Proteomes" id="UP000483820">
    <property type="component" value="Chromosome I"/>
</dbReference>
<sequence>MDVEYMRVSSKSAASIFSGSGGSRSCKRCGFFIPSFINSRNVADKLHRASLPALPARCFAWALLTL</sequence>
<dbReference type="RefSeq" id="XP_053592153.1">
    <property type="nucleotide sequence ID" value="XM_053723508.1"/>
</dbReference>
<reference evidence="1 2" key="1">
    <citation type="submission" date="2019-12" db="EMBL/GenBank/DDBJ databases">
        <title>Chromosome-level assembly of the Caenorhabditis remanei genome.</title>
        <authorList>
            <person name="Teterina A.A."/>
            <person name="Willis J.H."/>
            <person name="Phillips P.C."/>
        </authorList>
    </citation>
    <scope>NUCLEOTIDE SEQUENCE [LARGE SCALE GENOMIC DNA]</scope>
    <source>
        <strain evidence="1 2">PX506</strain>
        <tissue evidence="1">Whole organism</tissue>
    </source>
</reference>
<dbReference type="CTD" id="78773375"/>
<organism evidence="1 2">
    <name type="scientific">Caenorhabditis remanei</name>
    <name type="common">Caenorhabditis vulgaris</name>
    <dbReference type="NCBI Taxonomy" id="31234"/>
    <lineage>
        <taxon>Eukaryota</taxon>
        <taxon>Metazoa</taxon>
        <taxon>Ecdysozoa</taxon>
        <taxon>Nematoda</taxon>
        <taxon>Chromadorea</taxon>
        <taxon>Rhabditida</taxon>
        <taxon>Rhabditina</taxon>
        <taxon>Rhabditomorpha</taxon>
        <taxon>Rhabditoidea</taxon>
        <taxon>Rhabditidae</taxon>
        <taxon>Peloderinae</taxon>
        <taxon>Caenorhabditis</taxon>
    </lineage>
</organism>
<accession>A0A6A5HVG4</accession>
<evidence type="ECO:0000313" key="1">
    <source>
        <dbReference type="EMBL" id="KAF1770776.1"/>
    </source>
</evidence>
<name>A0A6A5HVG4_CAERE</name>
<dbReference type="KEGG" id="crq:GCK72_002599"/>
<protein>
    <submittedName>
        <fullName evidence="1">Uncharacterized protein</fullName>
    </submittedName>
</protein>
<evidence type="ECO:0000313" key="2">
    <source>
        <dbReference type="Proteomes" id="UP000483820"/>
    </source>
</evidence>
<dbReference type="GeneID" id="78773375"/>
<dbReference type="EMBL" id="WUAV01000001">
    <property type="protein sequence ID" value="KAF1770776.1"/>
    <property type="molecule type" value="Genomic_DNA"/>
</dbReference>
<gene>
    <name evidence="1" type="ORF">GCK72_002599</name>
</gene>
<proteinExistence type="predicted"/>
<dbReference type="AlphaFoldDB" id="A0A6A5HVG4"/>